<dbReference type="GO" id="GO:0046872">
    <property type="term" value="F:metal ion binding"/>
    <property type="evidence" value="ECO:0007669"/>
    <property type="project" value="UniProtKB-KW"/>
</dbReference>
<protein>
    <recommendedName>
        <fullName evidence="4">HMA domain-containing protein</fullName>
    </recommendedName>
</protein>
<dbReference type="InterPro" id="IPR036163">
    <property type="entry name" value="HMA_dom_sf"/>
</dbReference>
<organism evidence="2 3">
    <name type="scientific">Ensete ventricosum</name>
    <name type="common">Abyssinian banana</name>
    <name type="synonym">Musa ensete</name>
    <dbReference type="NCBI Taxonomy" id="4639"/>
    <lineage>
        <taxon>Eukaryota</taxon>
        <taxon>Viridiplantae</taxon>
        <taxon>Streptophyta</taxon>
        <taxon>Embryophyta</taxon>
        <taxon>Tracheophyta</taxon>
        <taxon>Spermatophyta</taxon>
        <taxon>Magnoliopsida</taxon>
        <taxon>Liliopsida</taxon>
        <taxon>Zingiberales</taxon>
        <taxon>Musaceae</taxon>
        <taxon>Ensete</taxon>
    </lineage>
</organism>
<evidence type="ECO:0008006" key="4">
    <source>
        <dbReference type="Google" id="ProtNLM"/>
    </source>
</evidence>
<gene>
    <name evidence="2" type="ORF">B296_00050724</name>
</gene>
<accession>A0A426XLC7</accession>
<name>A0A426XLC7_ENSVE</name>
<dbReference type="Proteomes" id="UP000287651">
    <property type="component" value="Unassembled WGS sequence"/>
</dbReference>
<dbReference type="PANTHER" id="PTHR22814">
    <property type="entry name" value="COPPER TRANSPORT PROTEIN ATOX1-RELATED"/>
    <property type="match status" value="1"/>
</dbReference>
<dbReference type="SUPFAM" id="SSF55008">
    <property type="entry name" value="HMA, heavy metal-associated domain"/>
    <property type="match status" value="1"/>
</dbReference>
<comment type="caution">
    <text evidence="2">The sequence shown here is derived from an EMBL/GenBank/DDBJ whole genome shotgun (WGS) entry which is preliminary data.</text>
</comment>
<sequence length="156" mass="17675">MEQDTEGPLEAKRYRQRTVAAEPFAVHRAHGFCDGVVGVDYVEIDMAMQKVTVIGWADQKKVLDAVRKTGCTAVLCPYPLNPETNAQAQEYHHLQHPTPAHRFLFNSTPRSYNYYKHGYNDSSFHGYYQEPAPTHIIGDDARARFSDDKPNACSVM</sequence>
<evidence type="ECO:0000313" key="3">
    <source>
        <dbReference type="Proteomes" id="UP000287651"/>
    </source>
</evidence>
<dbReference type="EMBL" id="AMZH03019502">
    <property type="protein sequence ID" value="RRT40277.1"/>
    <property type="molecule type" value="Genomic_DNA"/>
</dbReference>
<keyword evidence="1" id="KW-0479">Metal-binding</keyword>
<dbReference type="Gene3D" id="3.30.70.100">
    <property type="match status" value="1"/>
</dbReference>
<dbReference type="PANTHER" id="PTHR22814:SF351">
    <property type="entry name" value="HEAVY METAL-ASSOCIATED ISOPRENYLATED PLANT PROTEIN 28"/>
    <property type="match status" value="1"/>
</dbReference>
<evidence type="ECO:0000256" key="1">
    <source>
        <dbReference type="ARBA" id="ARBA00022723"/>
    </source>
</evidence>
<proteinExistence type="predicted"/>
<dbReference type="AlphaFoldDB" id="A0A426XLC7"/>
<reference evidence="2 3" key="1">
    <citation type="journal article" date="2014" name="Agronomy (Basel)">
        <title>A Draft Genome Sequence for Ensete ventricosum, the Drought-Tolerant Tree Against Hunger.</title>
        <authorList>
            <person name="Harrison J."/>
            <person name="Moore K.A."/>
            <person name="Paszkiewicz K."/>
            <person name="Jones T."/>
            <person name="Grant M."/>
            <person name="Ambacheew D."/>
            <person name="Muzemil S."/>
            <person name="Studholme D.J."/>
        </authorList>
    </citation>
    <scope>NUCLEOTIDE SEQUENCE [LARGE SCALE GENOMIC DNA]</scope>
</reference>
<evidence type="ECO:0000313" key="2">
    <source>
        <dbReference type="EMBL" id="RRT40277.1"/>
    </source>
</evidence>